<feature type="domain" description="WYL" evidence="1">
    <location>
        <begin position="156"/>
        <end position="222"/>
    </location>
</feature>
<dbReference type="OrthoDB" id="8595817at2"/>
<dbReference type="AlphaFoldDB" id="A0A2P4ESP2"/>
<dbReference type="InterPro" id="IPR026881">
    <property type="entry name" value="WYL_dom"/>
</dbReference>
<dbReference type="RefSeq" id="WP_104739212.1">
    <property type="nucleotide sequence ID" value="NZ_BMHR01000004.1"/>
</dbReference>
<sequence>MSKHDTLLRTLALLRLIPRAPAKRDTSTLHELLREEGFTVDKRTLQRDLQNLSAKFPLTCEVTEKNAPHRWQYTAGFASDLPAMDTAEALFLAMAEQSLTSKLPPSALGHIRLRLARARQHLDSLETNDLAHWDKRVASIPEGKELIAPTVKPGIWESIADSLLNQHAIDVTYRSRFKKALKQYTVHPQGLVVRGAISYVLATIDEHEDIRQLALHRFQTVTPSAETFRPCPDFSIETYVQQGNFDYPVDSQPVELVADIYQDLAWKLEETPLSNDQQLSAPNGQGRVELRATVPNDKQTLWWIRGMGPAFLVRQPAEWRDALAADAAQVLAHAKTCGYQPAAENASS</sequence>
<evidence type="ECO:0000259" key="2">
    <source>
        <dbReference type="Pfam" id="PF25583"/>
    </source>
</evidence>
<protein>
    <submittedName>
        <fullName evidence="3">WYL domain-containing protein</fullName>
    </submittedName>
</protein>
<dbReference type="InterPro" id="IPR051534">
    <property type="entry name" value="CBASS_pafABC_assoc_protein"/>
</dbReference>
<dbReference type="Pfam" id="PF25583">
    <property type="entry name" value="WCX"/>
    <property type="match status" value="1"/>
</dbReference>
<evidence type="ECO:0000259" key="1">
    <source>
        <dbReference type="Pfam" id="PF13280"/>
    </source>
</evidence>
<gene>
    <name evidence="3" type="ORF">C1949_14605</name>
</gene>
<feature type="domain" description="WCX" evidence="2">
    <location>
        <begin position="253"/>
        <end position="331"/>
    </location>
</feature>
<reference evidence="3 4" key="1">
    <citation type="submission" date="2018-01" db="EMBL/GenBank/DDBJ databases">
        <title>Draft genome of the type strain Pseudomonas oceani DSM 100277 isolated from the deep water in Okinawa trough, northwestern Pacific Ocean.</title>
        <authorList>
            <person name="Gomila M."/>
            <person name="Mulet M."/>
            <person name="Garcia-Valdes E."/>
            <person name="Lalucat J."/>
        </authorList>
    </citation>
    <scope>NUCLEOTIDE SEQUENCE [LARGE SCALE GENOMIC DNA]</scope>
    <source>
        <strain evidence="3 4">DSM 100277</strain>
    </source>
</reference>
<keyword evidence="4" id="KW-1185">Reference proteome</keyword>
<accession>A0A2P4ESP2</accession>
<evidence type="ECO:0000313" key="3">
    <source>
        <dbReference type="EMBL" id="POB02071.1"/>
    </source>
</evidence>
<comment type="caution">
    <text evidence="3">The sequence shown here is derived from an EMBL/GenBank/DDBJ whole genome shotgun (WGS) entry which is preliminary data.</text>
</comment>
<dbReference type="EMBL" id="PPSK01000015">
    <property type="protein sequence ID" value="POB02071.1"/>
    <property type="molecule type" value="Genomic_DNA"/>
</dbReference>
<dbReference type="Pfam" id="PF13280">
    <property type="entry name" value="WYL"/>
    <property type="match status" value="1"/>
</dbReference>
<organism evidence="3 4">
    <name type="scientific">Halopseudomonas oceani</name>
    <dbReference type="NCBI Taxonomy" id="1708783"/>
    <lineage>
        <taxon>Bacteria</taxon>
        <taxon>Pseudomonadati</taxon>
        <taxon>Pseudomonadota</taxon>
        <taxon>Gammaproteobacteria</taxon>
        <taxon>Pseudomonadales</taxon>
        <taxon>Pseudomonadaceae</taxon>
        <taxon>Halopseudomonas</taxon>
    </lineage>
</organism>
<dbReference type="InterPro" id="IPR057727">
    <property type="entry name" value="WCX_dom"/>
</dbReference>
<dbReference type="PROSITE" id="PS52050">
    <property type="entry name" value="WYL"/>
    <property type="match status" value="1"/>
</dbReference>
<dbReference type="PANTHER" id="PTHR34580">
    <property type="match status" value="1"/>
</dbReference>
<evidence type="ECO:0000313" key="4">
    <source>
        <dbReference type="Proteomes" id="UP000243451"/>
    </source>
</evidence>
<proteinExistence type="predicted"/>
<name>A0A2P4ESP2_9GAMM</name>
<dbReference type="Proteomes" id="UP000243451">
    <property type="component" value="Unassembled WGS sequence"/>
</dbReference>
<dbReference type="PANTHER" id="PTHR34580:SF1">
    <property type="entry name" value="PROTEIN PAFC"/>
    <property type="match status" value="1"/>
</dbReference>